<feature type="compositionally biased region" description="Low complexity" evidence="6">
    <location>
        <begin position="338"/>
        <end position="363"/>
    </location>
</feature>
<keyword evidence="2" id="KW-0134">Cell wall</keyword>
<sequence length="388" mass="39663">MRTSLAFLALAATAFAIPQAVTEDIAPKGDPPKGCSTSYDGQFEVTIFKPGNAKRDVTERSCNGEGVLVLNLKDGVLKDARGRTGYISESFQFQFDKPVQAGAIYTSGFSVCSNGTLAFGPSAIFWQCQSGDFYNLYDRNWAKQCEPVEFGVMPCGGKNTKSSPKKRIVGSSVIATTVVTVVSDGTTREVPTTIAVPMCQIGDGQVQVRTTPCDDMELPIITAPPVSQVSDGKLQVPTSAPPAPPAAQKPAQPADDKPAGDKPQATGDSKPGASPAGNAAPDNTGAAQADKPAGKSAAKGTDDEVLVTDSGAPSDTEAEETGSPSSTRAVKPFKPETSDSGDSAETGSSSSGSNGASSSGAAQSDALKIAASLGMVLISGIFGSLLIL</sequence>
<dbReference type="AlphaFoldDB" id="A0A9P5AL58"/>
<keyword evidence="3" id="KW-0964">Secreted</keyword>
<accession>A0A9P5AL58</accession>
<evidence type="ECO:0000256" key="2">
    <source>
        <dbReference type="ARBA" id="ARBA00022512"/>
    </source>
</evidence>
<feature type="chain" id="PRO_5040361982" evidence="7">
    <location>
        <begin position="17"/>
        <end position="388"/>
    </location>
</feature>
<comment type="similarity">
    <text evidence="5">Belongs to the PIR protein family.</text>
</comment>
<evidence type="ECO:0000256" key="5">
    <source>
        <dbReference type="ARBA" id="ARBA00038219"/>
    </source>
</evidence>
<dbReference type="Proteomes" id="UP000730481">
    <property type="component" value="Unassembled WGS sequence"/>
</dbReference>
<gene>
    <name evidence="9" type="ORF">FBEOM_5557</name>
</gene>
<dbReference type="InterPro" id="IPR054508">
    <property type="entry name" value="PIR1-like_C"/>
</dbReference>
<feature type="region of interest" description="Disordered" evidence="6">
    <location>
        <begin position="225"/>
        <end position="363"/>
    </location>
</feature>
<evidence type="ECO:0000313" key="10">
    <source>
        <dbReference type="Proteomes" id="UP000730481"/>
    </source>
</evidence>
<feature type="domain" description="Cell wall mannoprotein PIR1-like C-terminal" evidence="8">
    <location>
        <begin position="75"/>
        <end position="148"/>
    </location>
</feature>
<evidence type="ECO:0000259" key="8">
    <source>
        <dbReference type="Pfam" id="PF22799"/>
    </source>
</evidence>
<evidence type="ECO:0000313" key="9">
    <source>
        <dbReference type="EMBL" id="KAF4340519.1"/>
    </source>
</evidence>
<dbReference type="EMBL" id="PVQB02000235">
    <property type="protein sequence ID" value="KAF4340519.1"/>
    <property type="molecule type" value="Genomic_DNA"/>
</dbReference>
<reference evidence="9" key="1">
    <citation type="journal article" date="2017" name="Mycologia">
        <title>Fusarium algeriense, sp. nov., a novel toxigenic crown rot pathogen of durum wheat from Algeria is nested in the Fusarium burgessii species complex.</title>
        <authorList>
            <person name="Laraba I."/>
            <person name="Keddad A."/>
            <person name="Boureghda H."/>
            <person name="Abdallah N."/>
            <person name="Vaughan M.M."/>
            <person name="Proctor R.H."/>
            <person name="Busman M."/>
            <person name="O'Donnell K."/>
        </authorList>
    </citation>
    <scope>NUCLEOTIDE SEQUENCE</scope>
    <source>
        <strain evidence="9">NRRL 25174</strain>
    </source>
</reference>
<name>A0A9P5AL58_9HYPO</name>
<dbReference type="GO" id="GO:0005199">
    <property type="term" value="F:structural constituent of cell wall"/>
    <property type="evidence" value="ECO:0007669"/>
    <property type="project" value="TreeGrafter"/>
</dbReference>
<protein>
    <submittedName>
        <fullName evidence="9">Covalently-linked cell wall</fullName>
    </submittedName>
</protein>
<comment type="subcellular location">
    <subcellularLocation>
        <location evidence="1">Secreted</location>
        <location evidence="1">Cell wall</location>
    </subcellularLocation>
</comment>
<keyword evidence="4 7" id="KW-0732">Signal</keyword>
<reference evidence="9" key="2">
    <citation type="submission" date="2020-02" db="EMBL/GenBank/DDBJ databases">
        <title>Identification and distribution of gene clusters putatively required for synthesis of sphingolipid metabolism inhibitors in phylogenetically diverse species of the filamentous fungus Fusarium.</title>
        <authorList>
            <person name="Kim H.-S."/>
            <person name="Busman M."/>
            <person name="Brown D.W."/>
            <person name="Divon H."/>
            <person name="Uhlig S."/>
            <person name="Proctor R.H."/>
        </authorList>
    </citation>
    <scope>NUCLEOTIDE SEQUENCE</scope>
    <source>
        <strain evidence="9">NRRL 25174</strain>
    </source>
</reference>
<dbReference type="GO" id="GO:0031505">
    <property type="term" value="P:fungal-type cell wall organization"/>
    <property type="evidence" value="ECO:0007669"/>
    <property type="project" value="TreeGrafter"/>
</dbReference>
<dbReference type="Pfam" id="PF22799">
    <property type="entry name" value="PIR1-like_C"/>
    <property type="match status" value="1"/>
</dbReference>
<evidence type="ECO:0000256" key="3">
    <source>
        <dbReference type="ARBA" id="ARBA00022525"/>
    </source>
</evidence>
<keyword evidence="10" id="KW-1185">Reference proteome</keyword>
<dbReference type="GO" id="GO:0009277">
    <property type="term" value="C:fungal-type cell wall"/>
    <property type="evidence" value="ECO:0007669"/>
    <property type="project" value="TreeGrafter"/>
</dbReference>
<dbReference type="PANTHER" id="PTHR47254">
    <property type="entry name" value="CELL WALL MANNOPROTEIN CIS3-RELATED"/>
    <property type="match status" value="1"/>
</dbReference>
<comment type="caution">
    <text evidence="9">The sequence shown here is derived from an EMBL/GenBank/DDBJ whole genome shotgun (WGS) entry which is preliminary data.</text>
</comment>
<evidence type="ECO:0000256" key="6">
    <source>
        <dbReference type="SAM" id="MobiDB-lite"/>
    </source>
</evidence>
<evidence type="ECO:0000256" key="1">
    <source>
        <dbReference type="ARBA" id="ARBA00004191"/>
    </source>
</evidence>
<dbReference type="InterPro" id="IPR051153">
    <property type="entry name" value="Yeast_CWMannoprotein_PIR"/>
</dbReference>
<evidence type="ECO:0000256" key="4">
    <source>
        <dbReference type="ARBA" id="ARBA00022729"/>
    </source>
</evidence>
<dbReference type="PANTHER" id="PTHR47254:SF1">
    <property type="entry name" value="CELL WALL MANNOPROTEIN CIS3-RELATED"/>
    <property type="match status" value="1"/>
</dbReference>
<proteinExistence type="inferred from homology"/>
<organism evidence="9 10">
    <name type="scientific">Fusarium beomiforme</name>
    <dbReference type="NCBI Taxonomy" id="44412"/>
    <lineage>
        <taxon>Eukaryota</taxon>
        <taxon>Fungi</taxon>
        <taxon>Dikarya</taxon>
        <taxon>Ascomycota</taxon>
        <taxon>Pezizomycotina</taxon>
        <taxon>Sordariomycetes</taxon>
        <taxon>Hypocreomycetidae</taxon>
        <taxon>Hypocreales</taxon>
        <taxon>Nectriaceae</taxon>
        <taxon>Fusarium</taxon>
        <taxon>Fusarium burgessii species complex</taxon>
    </lineage>
</organism>
<evidence type="ECO:0000256" key="7">
    <source>
        <dbReference type="SAM" id="SignalP"/>
    </source>
</evidence>
<feature type="signal peptide" evidence="7">
    <location>
        <begin position="1"/>
        <end position="16"/>
    </location>
</feature>
<dbReference type="OrthoDB" id="5415592at2759"/>